<dbReference type="GO" id="GO:0015280">
    <property type="term" value="F:ligand-gated sodium channel activity"/>
    <property type="evidence" value="ECO:0007669"/>
    <property type="project" value="TreeGrafter"/>
</dbReference>
<dbReference type="FunCoup" id="B4NKR0">
    <property type="interactions" value="2"/>
</dbReference>
<dbReference type="GO" id="GO:0005886">
    <property type="term" value="C:plasma membrane"/>
    <property type="evidence" value="ECO:0007669"/>
    <property type="project" value="TreeGrafter"/>
</dbReference>
<evidence type="ECO:0000256" key="7">
    <source>
        <dbReference type="ARBA" id="ARBA00023053"/>
    </source>
</evidence>
<dbReference type="InterPro" id="IPR001873">
    <property type="entry name" value="ENaC"/>
</dbReference>
<comment type="similarity">
    <text evidence="2 12">Belongs to the amiloride-sensitive sodium channel (TC 1.A.6) family.</text>
</comment>
<dbReference type="KEGG" id="dwi:6651284"/>
<evidence type="ECO:0000256" key="5">
    <source>
        <dbReference type="ARBA" id="ARBA00022692"/>
    </source>
</evidence>
<dbReference type="PRINTS" id="PR01078">
    <property type="entry name" value="AMINACHANNEL"/>
</dbReference>
<evidence type="ECO:0000313" key="15">
    <source>
        <dbReference type="Proteomes" id="UP000007798"/>
    </source>
</evidence>
<keyword evidence="4 12" id="KW-0894">Sodium channel</keyword>
<accession>B4NKR0</accession>
<evidence type="ECO:0000256" key="11">
    <source>
        <dbReference type="ARBA" id="ARBA00023303"/>
    </source>
</evidence>
<dbReference type="PANTHER" id="PTHR11690">
    <property type="entry name" value="AMILORIDE-SENSITIVE SODIUM CHANNEL-RELATED"/>
    <property type="match status" value="1"/>
</dbReference>
<keyword evidence="3 12" id="KW-0813">Transport</keyword>
<evidence type="ECO:0000256" key="13">
    <source>
        <dbReference type="SAM" id="Phobius"/>
    </source>
</evidence>
<proteinExistence type="inferred from homology"/>
<protein>
    <submittedName>
        <fullName evidence="14">Uncharacterized protein</fullName>
    </submittedName>
</protein>
<dbReference type="Gene3D" id="1.10.287.770">
    <property type="entry name" value="YojJ-like"/>
    <property type="match status" value="1"/>
</dbReference>
<evidence type="ECO:0000256" key="10">
    <source>
        <dbReference type="ARBA" id="ARBA00023201"/>
    </source>
</evidence>
<keyword evidence="8 12" id="KW-0406">Ion transport</keyword>
<dbReference type="eggNOG" id="KOG4294">
    <property type="taxonomic scope" value="Eukaryota"/>
</dbReference>
<evidence type="ECO:0000256" key="2">
    <source>
        <dbReference type="ARBA" id="ARBA00007193"/>
    </source>
</evidence>
<keyword evidence="11 12" id="KW-0407">Ion channel</keyword>
<dbReference type="OrthoDB" id="5874059at2759"/>
<keyword evidence="15" id="KW-1185">Reference proteome</keyword>
<feature type="transmembrane region" description="Helical" evidence="13">
    <location>
        <begin position="423"/>
        <end position="449"/>
    </location>
</feature>
<evidence type="ECO:0000256" key="12">
    <source>
        <dbReference type="RuleBase" id="RU000679"/>
    </source>
</evidence>
<evidence type="ECO:0000256" key="8">
    <source>
        <dbReference type="ARBA" id="ARBA00023065"/>
    </source>
</evidence>
<sequence length="466" mass="53553">MAWKFVAYLKDYSSNCTLAGFNYIANSNLHPTERIFWLLCVLLSAMGCYHLISEYQRDFPIRAVSIVYESLPPFAKWKFPTVSVCEIVYKYDLGRDVVEYVKGLGTDENGEYNYDVETYISLMFFPYQYHEGTIKSHCYPYEKCDECSKCPRNDYRKMVLMFGANCTDMFIECKLSNKMFDCCKYFLPLITPFGRCFMLNSLQNNKRNSEHWLPMILDPATQTATMQLLTHRPMQITLHNEEDIPHTALSGVGVSISDPGQHKTLHFQMEAMENDPDVHEIDPLARNCYFTEEVPATSVFRAYSFTTCISDCARRFQMEICNCSSYTMNPFGDPRYPDCDYNGNLCLESNSIVKPDAKLLLNYKKGKKKCYCLPSCSEGDLKTIYESVSDFNSSSKARNVTLTMPVWPTDQYRRQALRTRLDVVVTMGGMLGLFLGASILSAIEFIYYFTLRAANTLRMAKASVQK</sequence>
<evidence type="ECO:0000256" key="6">
    <source>
        <dbReference type="ARBA" id="ARBA00022989"/>
    </source>
</evidence>
<organism evidence="14 15">
    <name type="scientific">Drosophila willistoni</name>
    <name type="common">Fruit fly</name>
    <dbReference type="NCBI Taxonomy" id="7260"/>
    <lineage>
        <taxon>Eukaryota</taxon>
        <taxon>Metazoa</taxon>
        <taxon>Ecdysozoa</taxon>
        <taxon>Arthropoda</taxon>
        <taxon>Hexapoda</taxon>
        <taxon>Insecta</taxon>
        <taxon>Pterygota</taxon>
        <taxon>Neoptera</taxon>
        <taxon>Endopterygota</taxon>
        <taxon>Diptera</taxon>
        <taxon>Brachycera</taxon>
        <taxon>Muscomorpha</taxon>
        <taxon>Ephydroidea</taxon>
        <taxon>Drosophilidae</taxon>
        <taxon>Drosophila</taxon>
        <taxon>Sophophora</taxon>
    </lineage>
</organism>
<dbReference type="AlphaFoldDB" id="B4NKR0"/>
<keyword evidence="7" id="KW-0915">Sodium</keyword>
<dbReference type="Gene3D" id="2.60.470.10">
    <property type="entry name" value="Acid-sensing ion channels like domains"/>
    <property type="match status" value="1"/>
</dbReference>
<dbReference type="HOGENOM" id="CLU_024950_2_0_1"/>
<reference evidence="14 15" key="1">
    <citation type="journal article" date="2007" name="Nature">
        <title>Evolution of genes and genomes on the Drosophila phylogeny.</title>
        <authorList>
            <consortium name="Drosophila 12 Genomes Consortium"/>
            <person name="Clark A.G."/>
            <person name="Eisen M.B."/>
            <person name="Smith D.R."/>
            <person name="Bergman C.M."/>
            <person name="Oliver B."/>
            <person name="Markow T.A."/>
            <person name="Kaufman T.C."/>
            <person name="Kellis M."/>
            <person name="Gelbart W."/>
            <person name="Iyer V.N."/>
            <person name="Pollard D.A."/>
            <person name="Sackton T.B."/>
            <person name="Larracuente A.M."/>
            <person name="Singh N.D."/>
            <person name="Abad J.P."/>
            <person name="Abt D.N."/>
            <person name="Adryan B."/>
            <person name="Aguade M."/>
            <person name="Akashi H."/>
            <person name="Anderson W.W."/>
            <person name="Aquadro C.F."/>
            <person name="Ardell D.H."/>
            <person name="Arguello R."/>
            <person name="Artieri C.G."/>
            <person name="Barbash D.A."/>
            <person name="Barker D."/>
            <person name="Barsanti P."/>
            <person name="Batterham P."/>
            <person name="Batzoglou S."/>
            <person name="Begun D."/>
            <person name="Bhutkar A."/>
            <person name="Blanco E."/>
            <person name="Bosak S.A."/>
            <person name="Bradley R.K."/>
            <person name="Brand A.D."/>
            <person name="Brent M.R."/>
            <person name="Brooks A.N."/>
            <person name="Brown R.H."/>
            <person name="Butlin R.K."/>
            <person name="Caggese C."/>
            <person name="Calvi B.R."/>
            <person name="Bernardo de Carvalho A."/>
            <person name="Caspi A."/>
            <person name="Castrezana S."/>
            <person name="Celniker S.E."/>
            <person name="Chang J.L."/>
            <person name="Chapple C."/>
            <person name="Chatterji S."/>
            <person name="Chinwalla A."/>
            <person name="Civetta A."/>
            <person name="Clifton S.W."/>
            <person name="Comeron J.M."/>
            <person name="Costello J.C."/>
            <person name="Coyne J.A."/>
            <person name="Daub J."/>
            <person name="David R.G."/>
            <person name="Delcher A.L."/>
            <person name="Delehaunty K."/>
            <person name="Do C.B."/>
            <person name="Ebling H."/>
            <person name="Edwards K."/>
            <person name="Eickbush T."/>
            <person name="Evans J.D."/>
            <person name="Filipski A."/>
            <person name="Findeiss S."/>
            <person name="Freyhult E."/>
            <person name="Fulton L."/>
            <person name="Fulton R."/>
            <person name="Garcia A.C."/>
            <person name="Gardiner A."/>
            <person name="Garfield D.A."/>
            <person name="Garvin B.E."/>
            <person name="Gibson G."/>
            <person name="Gilbert D."/>
            <person name="Gnerre S."/>
            <person name="Godfrey J."/>
            <person name="Good R."/>
            <person name="Gotea V."/>
            <person name="Gravely B."/>
            <person name="Greenberg A.J."/>
            <person name="Griffiths-Jones S."/>
            <person name="Gross S."/>
            <person name="Guigo R."/>
            <person name="Gustafson E.A."/>
            <person name="Haerty W."/>
            <person name="Hahn M.W."/>
            <person name="Halligan D.L."/>
            <person name="Halpern A.L."/>
            <person name="Halter G.M."/>
            <person name="Han M.V."/>
            <person name="Heger A."/>
            <person name="Hillier L."/>
            <person name="Hinrichs A.S."/>
            <person name="Holmes I."/>
            <person name="Hoskins R.A."/>
            <person name="Hubisz M.J."/>
            <person name="Hultmark D."/>
            <person name="Huntley M.A."/>
            <person name="Jaffe D.B."/>
            <person name="Jagadeeshan S."/>
            <person name="Jeck W.R."/>
            <person name="Johnson J."/>
            <person name="Jones C.D."/>
            <person name="Jordan W.C."/>
            <person name="Karpen G.H."/>
            <person name="Kataoka E."/>
            <person name="Keightley P.D."/>
            <person name="Kheradpour P."/>
            <person name="Kirkness E.F."/>
            <person name="Koerich L.B."/>
            <person name="Kristiansen K."/>
            <person name="Kudrna D."/>
            <person name="Kulathinal R.J."/>
            <person name="Kumar S."/>
            <person name="Kwok R."/>
            <person name="Lander E."/>
            <person name="Langley C.H."/>
            <person name="Lapoint R."/>
            <person name="Lazzaro B.P."/>
            <person name="Lee S.J."/>
            <person name="Levesque L."/>
            <person name="Li R."/>
            <person name="Lin C.F."/>
            <person name="Lin M.F."/>
            <person name="Lindblad-Toh K."/>
            <person name="Llopart A."/>
            <person name="Long M."/>
            <person name="Low L."/>
            <person name="Lozovsky E."/>
            <person name="Lu J."/>
            <person name="Luo M."/>
            <person name="Machado C.A."/>
            <person name="Makalowski W."/>
            <person name="Marzo M."/>
            <person name="Matsuda M."/>
            <person name="Matzkin L."/>
            <person name="McAllister B."/>
            <person name="McBride C.S."/>
            <person name="McKernan B."/>
            <person name="McKernan K."/>
            <person name="Mendez-Lago M."/>
            <person name="Minx P."/>
            <person name="Mollenhauer M.U."/>
            <person name="Montooth K."/>
            <person name="Mount S.M."/>
            <person name="Mu X."/>
            <person name="Myers E."/>
            <person name="Negre B."/>
            <person name="Newfeld S."/>
            <person name="Nielsen R."/>
            <person name="Noor M.A."/>
            <person name="O'Grady P."/>
            <person name="Pachter L."/>
            <person name="Papaceit M."/>
            <person name="Parisi M.J."/>
            <person name="Parisi M."/>
            <person name="Parts L."/>
            <person name="Pedersen J.S."/>
            <person name="Pesole G."/>
            <person name="Phillippy A.M."/>
            <person name="Ponting C.P."/>
            <person name="Pop M."/>
            <person name="Porcelli D."/>
            <person name="Powell J.R."/>
            <person name="Prohaska S."/>
            <person name="Pruitt K."/>
            <person name="Puig M."/>
            <person name="Quesneville H."/>
            <person name="Ram K.R."/>
            <person name="Rand D."/>
            <person name="Rasmussen M.D."/>
            <person name="Reed L.K."/>
            <person name="Reenan R."/>
            <person name="Reily A."/>
            <person name="Remington K.A."/>
            <person name="Rieger T.T."/>
            <person name="Ritchie M.G."/>
            <person name="Robin C."/>
            <person name="Rogers Y.H."/>
            <person name="Rohde C."/>
            <person name="Rozas J."/>
            <person name="Rubenfield M.J."/>
            <person name="Ruiz A."/>
            <person name="Russo S."/>
            <person name="Salzberg S.L."/>
            <person name="Sanchez-Gracia A."/>
            <person name="Saranga D.J."/>
            <person name="Sato H."/>
            <person name="Schaeffer S.W."/>
            <person name="Schatz M.C."/>
            <person name="Schlenke T."/>
            <person name="Schwartz R."/>
            <person name="Segarra C."/>
            <person name="Singh R.S."/>
            <person name="Sirot L."/>
            <person name="Sirota M."/>
            <person name="Sisneros N.B."/>
            <person name="Smith C.D."/>
            <person name="Smith T.F."/>
            <person name="Spieth J."/>
            <person name="Stage D.E."/>
            <person name="Stark A."/>
            <person name="Stephan W."/>
            <person name="Strausberg R.L."/>
            <person name="Strempel S."/>
            <person name="Sturgill D."/>
            <person name="Sutton G."/>
            <person name="Sutton G.G."/>
            <person name="Tao W."/>
            <person name="Teichmann S."/>
            <person name="Tobari Y.N."/>
            <person name="Tomimura Y."/>
            <person name="Tsolas J.M."/>
            <person name="Valente V.L."/>
            <person name="Venter E."/>
            <person name="Venter J.C."/>
            <person name="Vicario S."/>
            <person name="Vieira F.G."/>
            <person name="Vilella A.J."/>
            <person name="Villasante A."/>
            <person name="Walenz B."/>
            <person name="Wang J."/>
            <person name="Wasserman M."/>
            <person name="Watts T."/>
            <person name="Wilson D."/>
            <person name="Wilson R.K."/>
            <person name="Wing R.A."/>
            <person name="Wolfner M.F."/>
            <person name="Wong A."/>
            <person name="Wong G.K."/>
            <person name="Wu C.I."/>
            <person name="Wu G."/>
            <person name="Yamamoto D."/>
            <person name="Yang H.P."/>
            <person name="Yang S.P."/>
            <person name="Yorke J.A."/>
            <person name="Yoshida K."/>
            <person name="Zdobnov E."/>
            <person name="Zhang P."/>
            <person name="Zhang Y."/>
            <person name="Zimin A.V."/>
            <person name="Baldwin J."/>
            <person name="Abdouelleil A."/>
            <person name="Abdulkadir J."/>
            <person name="Abebe A."/>
            <person name="Abera B."/>
            <person name="Abreu J."/>
            <person name="Acer S.C."/>
            <person name="Aftuck L."/>
            <person name="Alexander A."/>
            <person name="An P."/>
            <person name="Anderson E."/>
            <person name="Anderson S."/>
            <person name="Arachi H."/>
            <person name="Azer M."/>
            <person name="Bachantsang P."/>
            <person name="Barry A."/>
            <person name="Bayul T."/>
            <person name="Berlin A."/>
            <person name="Bessette D."/>
            <person name="Bloom T."/>
            <person name="Blye J."/>
            <person name="Boguslavskiy L."/>
            <person name="Bonnet C."/>
            <person name="Boukhgalter B."/>
            <person name="Bourzgui I."/>
            <person name="Brown A."/>
            <person name="Cahill P."/>
            <person name="Channer S."/>
            <person name="Cheshatsang Y."/>
            <person name="Chuda L."/>
            <person name="Citroen M."/>
            <person name="Collymore A."/>
            <person name="Cooke P."/>
            <person name="Costello M."/>
            <person name="D'Aco K."/>
            <person name="Daza R."/>
            <person name="De Haan G."/>
            <person name="DeGray S."/>
            <person name="DeMaso C."/>
            <person name="Dhargay N."/>
            <person name="Dooley K."/>
            <person name="Dooley E."/>
            <person name="Doricent M."/>
            <person name="Dorje P."/>
            <person name="Dorjee K."/>
            <person name="Dupes A."/>
            <person name="Elong R."/>
            <person name="Falk J."/>
            <person name="Farina A."/>
            <person name="Faro S."/>
            <person name="Ferguson D."/>
            <person name="Fisher S."/>
            <person name="Foley C.D."/>
            <person name="Franke A."/>
            <person name="Friedrich D."/>
            <person name="Gadbois L."/>
            <person name="Gearin G."/>
            <person name="Gearin C.R."/>
            <person name="Giannoukos G."/>
            <person name="Goode T."/>
            <person name="Graham J."/>
            <person name="Grandbois E."/>
            <person name="Grewal S."/>
            <person name="Gyaltsen K."/>
            <person name="Hafez N."/>
            <person name="Hagos B."/>
            <person name="Hall J."/>
            <person name="Henson C."/>
            <person name="Hollinger A."/>
            <person name="Honan T."/>
            <person name="Huard M.D."/>
            <person name="Hughes L."/>
            <person name="Hurhula B."/>
            <person name="Husby M.E."/>
            <person name="Kamat A."/>
            <person name="Kanga B."/>
            <person name="Kashin S."/>
            <person name="Khazanovich D."/>
            <person name="Kisner P."/>
            <person name="Lance K."/>
            <person name="Lara M."/>
            <person name="Lee W."/>
            <person name="Lennon N."/>
            <person name="Letendre F."/>
            <person name="LeVine R."/>
            <person name="Lipovsky A."/>
            <person name="Liu X."/>
            <person name="Liu J."/>
            <person name="Liu S."/>
            <person name="Lokyitsang T."/>
            <person name="Lokyitsang Y."/>
            <person name="Lubonja R."/>
            <person name="Lui A."/>
            <person name="MacDonald P."/>
            <person name="Magnisalis V."/>
            <person name="Maru K."/>
            <person name="Matthews C."/>
            <person name="McCusker W."/>
            <person name="McDonough S."/>
            <person name="Mehta T."/>
            <person name="Meldrim J."/>
            <person name="Meneus L."/>
            <person name="Mihai O."/>
            <person name="Mihalev A."/>
            <person name="Mihova T."/>
            <person name="Mittelman R."/>
            <person name="Mlenga V."/>
            <person name="Montmayeur A."/>
            <person name="Mulrain L."/>
            <person name="Navidi A."/>
            <person name="Naylor J."/>
            <person name="Negash T."/>
            <person name="Nguyen T."/>
            <person name="Nguyen N."/>
            <person name="Nicol R."/>
            <person name="Norbu C."/>
            <person name="Norbu N."/>
            <person name="Novod N."/>
            <person name="O'Neill B."/>
            <person name="Osman S."/>
            <person name="Markiewicz E."/>
            <person name="Oyono O.L."/>
            <person name="Patti C."/>
            <person name="Phunkhang P."/>
            <person name="Pierre F."/>
            <person name="Priest M."/>
            <person name="Raghuraman S."/>
            <person name="Rege F."/>
            <person name="Reyes R."/>
            <person name="Rise C."/>
            <person name="Rogov P."/>
            <person name="Ross K."/>
            <person name="Ryan E."/>
            <person name="Settipalli S."/>
            <person name="Shea T."/>
            <person name="Sherpa N."/>
            <person name="Shi L."/>
            <person name="Shih D."/>
            <person name="Sparrow T."/>
            <person name="Spaulding J."/>
            <person name="Stalker J."/>
            <person name="Stange-Thomann N."/>
            <person name="Stavropoulos S."/>
            <person name="Stone C."/>
            <person name="Strader C."/>
            <person name="Tesfaye S."/>
            <person name="Thomson T."/>
            <person name="Thoulutsang Y."/>
            <person name="Thoulutsang D."/>
            <person name="Topham K."/>
            <person name="Topping I."/>
            <person name="Tsamla T."/>
            <person name="Vassiliev H."/>
            <person name="Vo A."/>
            <person name="Wangchuk T."/>
            <person name="Wangdi T."/>
            <person name="Weiand M."/>
            <person name="Wilkinson J."/>
            <person name="Wilson A."/>
            <person name="Yadav S."/>
            <person name="Young G."/>
            <person name="Yu Q."/>
            <person name="Zembek L."/>
            <person name="Zhong D."/>
            <person name="Zimmer A."/>
            <person name="Zwirko Z."/>
            <person name="Jaffe D.B."/>
            <person name="Alvarez P."/>
            <person name="Brockman W."/>
            <person name="Butler J."/>
            <person name="Chin C."/>
            <person name="Gnerre S."/>
            <person name="Grabherr M."/>
            <person name="Kleber M."/>
            <person name="Mauceli E."/>
            <person name="MacCallum I."/>
        </authorList>
    </citation>
    <scope>NUCLEOTIDE SEQUENCE [LARGE SCALE GENOMIC DNA]</scope>
    <source>
        <strain evidence="15">Tucson 14030-0811.24</strain>
    </source>
</reference>
<gene>
    <name evidence="14" type="primary">Dwil\GK13313</name>
    <name evidence="14" type="ORF">Dwil_GK13313</name>
</gene>
<dbReference type="EMBL" id="CH964272">
    <property type="protein sequence ID" value="EDW84121.2"/>
    <property type="molecule type" value="Genomic_DNA"/>
</dbReference>
<keyword evidence="9 13" id="KW-0472">Membrane</keyword>
<dbReference type="PANTHER" id="PTHR11690:SF157">
    <property type="entry name" value="PICKPOCKET 15"/>
    <property type="match status" value="1"/>
</dbReference>
<evidence type="ECO:0000256" key="1">
    <source>
        <dbReference type="ARBA" id="ARBA00004141"/>
    </source>
</evidence>
<evidence type="ECO:0000256" key="3">
    <source>
        <dbReference type="ARBA" id="ARBA00022448"/>
    </source>
</evidence>
<evidence type="ECO:0000256" key="4">
    <source>
        <dbReference type="ARBA" id="ARBA00022461"/>
    </source>
</evidence>
<evidence type="ECO:0000313" key="14">
    <source>
        <dbReference type="EMBL" id="EDW84121.2"/>
    </source>
</evidence>
<keyword evidence="6 13" id="KW-1133">Transmembrane helix</keyword>
<dbReference type="InParanoid" id="B4NKR0"/>
<keyword evidence="5 12" id="KW-0812">Transmembrane</keyword>
<keyword evidence="10 12" id="KW-0739">Sodium transport</keyword>
<evidence type="ECO:0000256" key="9">
    <source>
        <dbReference type="ARBA" id="ARBA00023136"/>
    </source>
</evidence>
<dbReference type="Proteomes" id="UP000007798">
    <property type="component" value="Unassembled WGS sequence"/>
</dbReference>
<dbReference type="Pfam" id="PF00858">
    <property type="entry name" value="ASC"/>
    <property type="match status" value="1"/>
</dbReference>
<comment type="subcellular location">
    <subcellularLocation>
        <location evidence="1">Membrane</location>
        <topology evidence="1">Multi-pass membrane protein</topology>
    </subcellularLocation>
</comment>
<name>B4NKR0_DROWI</name>